<evidence type="ECO:0000256" key="4">
    <source>
        <dbReference type="ARBA" id="ARBA00022695"/>
    </source>
</evidence>
<dbReference type="SUPFAM" id="SSF63829">
    <property type="entry name" value="Calcium-dependent phosphotriesterase"/>
    <property type="match status" value="1"/>
</dbReference>
<comment type="similarity">
    <text evidence="1 8">Belongs to the Arg-specific ADP-ribosyltransferase family.</text>
</comment>
<comment type="catalytic activity">
    <reaction evidence="6 8">
        <text>L-arginyl-[protein] + NAD(+) = N(omega)-(ADP-D-ribosyl)-L-arginyl-[protein] + nicotinamide + H(+)</text>
        <dbReference type="Rhea" id="RHEA:19149"/>
        <dbReference type="Rhea" id="RHEA-COMP:10532"/>
        <dbReference type="Rhea" id="RHEA-COMP:15087"/>
        <dbReference type="ChEBI" id="CHEBI:15378"/>
        <dbReference type="ChEBI" id="CHEBI:17154"/>
        <dbReference type="ChEBI" id="CHEBI:29965"/>
        <dbReference type="ChEBI" id="CHEBI:57540"/>
        <dbReference type="ChEBI" id="CHEBI:142554"/>
        <dbReference type="EC" id="2.4.2.31"/>
    </reaction>
</comment>
<dbReference type="GO" id="GO:0008270">
    <property type="term" value="F:zinc ion binding"/>
    <property type="evidence" value="ECO:0007669"/>
    <property type="project" value="UniProtKB-KW"/>
</dbReference>
<evidence type="ECO:0000313" key="10">
    <source>
        <dbReference type="EMBL" id="CAF2096547.1"/>
    </source>
</evidence>
<protein>
    <recommendedName>
        <fullName evidence="8">NAD(P)(+)--arginine ADP-ribosyltransferase</fullName>
        <ecNumber evidence="8">2.4.2.31</ecNumber>
    </recommendedName>
    <alternativeName>
        <fullName evidence="8">Mono(ADP-ribosyl)transferase</fullName>
    </alternativeName>
</protein>
<evidence type="ECO:0000256" key="6">
    <source>
        <dbReference type="ARBA" id="ARBA00047597"/>
    </source>
</evidence>
<evidence type="ECO:0000256" key="1">
    <source>
        <dbReference type="ARBA" id="ARBA00009558"/>
    </source>
</evidence>
<feature type="repeat" description="NHL" evidence="7">
    <location>
        <begin position="504"/>
        <end position="541"/>
    </location>
</feature>
<sequence>MAKKFVEDGKFTAQTPTGRFLDVNFEPQRRLGPIEGYELKSLVSLEEAVKPLEKLIKNIQAYVWTATGNCEEPKDGLTPDERSAIYLYTMECMYREVNAALRSEQRQTLTPYFSYLKLFLTALWKLDSVRDVIWRGVKGNLADQYPAGKKFVWWGFSSCSKKLSVLQSPQFLGEYGTRTLFNIQCFNGKMVQNHSQFPAEDEVLLLPCSYFEVIDSIKQGNELRIIHIKQIEPPVTLIQPPFTTFPKKQVDPNVHSTVEAVASGLSKLKVATKSNEQNMALLSTPMRGTDAALTLRARWSQNGITVAGGNGKGGGLNQLSSPHGLYVDEDETVYVADSGNHRVVAWPADAPSGQVVAGGNKEGSGLNQLQFPSDVIVDRATNSLLICDAGNCRVVKWTRLGGTHGELVLSKIICRGLTMDDRGFLYVSDGCKREVRRFKVDGSQGTLMAGGNGQGHGLGQFNDIDFIFVDRDHSVYGSDDSGRRVMKWMEGANVGQVVAGGDGYGSDAKRLSNPNGVVVDGMGTVYVADGWNHRIVRWPRDASEGSVVVSRGDKGNTGGQLNTHVGLSFDRHGNLYVVNQADDRVEKFELLSP</sequence>
<keyword evidence="2 8" id="KW-0328">Glycosyltransferase</keyword>
<evidence type="ECO:0000256" key="5">
    <source>
        <dbReference type="ARBA" id="ARBA00022737"/>
    </source>
</evidence>
<dbReference type="PANTHER" id="PTHR24104:SF25">
    <property type="entry name" value="PROTEIN LIN-41"/>
    <property type="match status" value="1"/>
</dbReference>
<dbReference type="Pfam" id="PF01436">
    <property type="entry name" value="NHL"/>
    <property type="match status" value="2"/>
</dbReference>
<dbReference type="Gene3D" id="2.40.10.500">
    <property type="match status" value="2"/>
</dbReference>
<evidence type="ECO:0000313" key="9">
    <source>
        <dbReference type="EMBL" id="CAF1381885.1"/>
    </source>
</evidence>
<dbReference type="PROSITE" id="PS51996">
    <property type="entry name" value="TR_MART"/>
    <property type="match status" value="1"/>
</dbReference>
<dbReference type="InterPro" id="IPR050952">
    <property type="entry name" value="TRIM-NHL_E3_ligases"/>
</dbReference>
<organism evidence="9 11">
    <name type="scientific">Rotaria magnacalcarata</name>
    <dbReference type="NCBI Taxonomy" id="392030"/>
    <lineage>
        <taxon>Eukaryota</taxon>
        <taxon>Metazoa</taxon>
        <taxon>Spiralia</taxon>
        <taxon>Gnathifera</taxon>
        <taxon>Rotifera</taxon>
        <taxon>Eurotatoria</taxon>
        <taxon>Bdelloidea</taxon>
        <taxon>Philodinida</taxon>
        <taxon>Philodinidae</taxon>
        <taxon>Rotaria</taxon>
    </lineage>
</organism>
<keyword evidence="3 8" id="KW-0808">Transferase</keyword>
<dbReference type="EMBL" id="CAJNRE010010850">
    <property type="protein sequence ID" value="CAF2096547.1"/>
    <property type="molecule type" value="Genomic_DNA"/>
</dbReference>
<name>A0A815JGU7_9BILA</name>
<feature type="repeat" description="NHL" evidence="7">
    <location>
        <begin position="312"/>
        <end position="349"/>
    </location>
</feature>
<accession>A0A815JGU7</accession>
<proteinExistence type="inferred from homology"/>
<keyword evidence="8" id="KW-0521">NADP</keyword>
<dbReference type="InterPro" id="IPR000768">
    <property type="entry name" value="ART"/>
</dbReference>
<dbReference type="Gene3D" id="2.120.10.30">
    <property type="entry name" value="TolB, C-terminal domain"/>
    <property type="match status" value="1"/>
</dbReference>
<evidence type="ECO:0000256" key="3">
    <source>
        <dbReference type="ARBA" id="ARBA00022679"/>
    </source>
</evidence>
<dbReference type="InterPro" id="IPR001258">
    <property type="entry name" value="NHL_repeat"/>
</dbReference>
<reference evidence="9" key="1">
    <citation type="submission" date="2021-02" db="EMBL/GenBank/DDBJ databases">
        <authorList>
            <person name="Nowell W R."/>
        </authorList>
    </citation>
    <scope>NUCLEOTIDE SEQUENCE</scope>
</reference>
<dbReference type="CDD" id="cd05819">
    <property type="entry name" value="NHL"/>
    <property type="match status" value="1"/>
</dbReference>
<dbReference type="SUPFAM" id="SSF101898">
    <property type="entry name" value="NHL repeat"/>
    <property type="match status" value="1"/>
</dbReference>
<dbReference type="Proteomes" id="UP000663855">
    <property type="component" value="Unassembled WGS sequence"/>
</dbReference>
<gene>
    <name evidence="9" type="ORF">CJN711_LOCUS20991</name>
    <name evidence="10" type="ORF">MBJ925_LOCUS21513</name>
</gene>
<dbReference type="PROSITE" id="PS51125">
    <property type="entry name" value="NHL"/>
    <property type="match status" value="2"/>
</dbReference>
<dbReference type="SUPFAM" id="SSF56399">
    <property type="entry name" value="ADP-ribosylation"/>
    <property type="match status" value="1"/>
</dbReference>
<dbReference type="EMBL" id="CAJNOV010009898">
    <property type="protein sequence ID" value="CAF1381885.1"/>
    <property type="molecule type" value="Genomic_DNA"/>
</dbReference>
<evidence type="ECO:0000256" key="7">
    <source>
        <dbReference type="PROSITE-ProRule" id="PRU00504"/>
    </source>
</evidence>
<dbReference type="GO" id="GO:0106274">
    <property type="term" value="F:NAD+-protein-arginine ADP-ribosyltransferase activity"/>
    <property type="evidence" value="ECO:0007669"/>
    <property type="project" value="UniProtKB-EC"/>
</dbReference>
<dbReference type="Proteomes" id="UP000663824">
    <property type="component" value="Unassembled WGS sequence"/>
</dbReference>
<dbReference type="GO" id="GO:0016779">
    <property type="term" value="F:nucleotidyltransferase activity"/>
    <property type="evidence" value="ECO:0007669"/>
    <property type="project" value="UniProtKB-KW"/>
</dbReference>
<dbReference type="Gene3D" id="3.90.176.10">
    <property type="entry name" value="Toxin ADP-ribosyltransferase, Chain A, domain 1"/>
    <property type="match status" value="1"/>
</dbReference>
<evidence type="ECO:0000313" key="11">
    <source>
        <dbReference type="Proteomes" id="UP000663855"/>
    </source>
</evidence>
<dbReference type="InterPro" id="IPR011042">
    <property type="entry name" value="6-blade_b-propeller_TolB-like"/>
</dbReference>
<keyword evidence="8" id="KW-0520">NAD</keyword>
<dbReference type="AlphaFoldDB" id="A0A815JGU7"/>
<evidence type="ECO:0000256" key="2">
    <source>
        <dbReference type="ARBA" id="ARBA00022676"/>
    </source>
</evidence>
<keyword evidence="5" id="KW-0677">Repeat</keyword>
<keyword evidence="4" id="KW-0548">Nucleotidyltransferase</keyword>
<comment type="caution">
    <text evidence="9">The sequence shown here is derived from an EMBL/GenBank/DDBJ whole genome shotgun (WGS) entry which is preliminary data.</text>
</comment>
<dbReference type="Pfam" id="PF01129">
    <property type="entry name" value="ART"/>
    <property type="match status" value="1"/>
</dbReference>
<dbReference type="PANTHER" id="PTHR24104">
    <property type="entry name" value="E3 UBIQUITIN-PROTEIN LIGASE NHLRC1-RELATED"/>
    <property type="match status" value="1"/>
</dbReference>
<dbReference type="EC" id="2.4.2.31" evidence="8"/>
<evidence type="ECO:0000256" key="8">
    <source>
        <dbReference type="RuleBase" id="RU361228"/>
    </source>
</evidence>